<feature type="domain" description="NADP-dependent oxidoreductase" evidence="2">
    <location>
        <begin position="15"/>
        <end position="79"/>
    </location>
</feature>
<dbReference type="InterPro" id="IPR050523">
    <property type="entry name" value="AKR_Detox_Biosynth"/>
</dbReference>
<comment type="caution">
    <text evidence="3">The sequence shown here is derived from an EMBL/GenBank/DDBJ whole genome shotgun (WGS) entry which is preliminary data.</text>
</comment>
<accession>T1BYZ6</accession>
<dbReference type="PANTHER" id="PTHR43364:SF4">
    <property type="entry name" value="NAD(P)-LINKED OXIDOREDUCTASE SUPERFAMILY PROTEIN"/>
    <property type="match status" value="1"/>
</dbReference>
<dbReference type="Pfam" id="PF00248">
    <property type="entry name" value="Aldo_ket_red"/>
    <property type="match status" value="1"/>
</dbReference>
<reference evidence="3" key="2">
    <citation type="journal article" date="2014" name="ISME J.">
        <title>Microbial stratification in low pH oxic and suboxic macroscopic growths along an acid mine drainage.</title>
        <authorList>
            <person name="Mendez-Garcia C."/>
            <person name="Mesa V."/>
            <person name="Sprenger R.R."/>
            <person name="Richter M."/>
            <person name="Diez M.S."/>
            <person name="Solano J."/>
            <person name="Bargiela R."/>
            <person name="Golyshina O.V."/>
            <person name="Manteca A."/>
            <person name="Ramos J.L."/>
            <person name="Gallego J.R."/>
            <person name="Llorente I."/>
            <person name="Martins Dos Santos V.A."/>
            <person name="Jensen O.N."/>
            <person name="Pelaez A.I."/>
            <person name="Sanchez J."/>
            <person name="Ferrer M."/>
        </authorList>
    </citation>
    <scope>NUCLEOTIDE SEQUENCE</scope>
</reference>
<feature type="non-terminal residue" evidence="3">
    <location>
        <position position="80"/>
    </location>
</feature>
<organism evidence="3">
    <name type="scientific">mine drainage metagenome</name>
    <dbReference type="NCBI Taxonomy" id="410659"/>
    <lineage>
        <taxon>unclassified sequences</taxon>
        <taxon>metagenomes</taxon>
        <taxon>ecological metagenomes</taxon>
    </lineage>
</organism>
<evidence type="ECO:0000256" key="1">
    <source>
        <dbReference type="ARBA" id="ARBA00023002"/>
    </source>
</evidence>
<gene>
    <name evidence="3" type="ORF">B1B_03064</name>
</gene>
<dbReference type="AlphaFoldDB" id="T1BYZ6"/>
<evidence type="ECO:0000259" key="2">
    <source>
        <dbReference type="Pfam" id="PF00248"/>
    </source>
</evidence>
<evidence type="ECO:0000313" key="3">
    <source>
        <dbReference type="EMBL" id="EQD73738.1"/>
    </source>
</evidence>
<dbReference type="InterPro" id="IPR036812">
    <property type="entry name" value="NAD(P)_OxRdtase_dom_sf"/>
</dbReference>
<dbReference type="EMBL" id="AUZY01001854">
    <property type="protein sequence ID" value="EQD73738.1"/>
    <property type="molecule type" value="Genomic_DNA"/>
</dbReference>
<reference evidence="3" key="1">
    <citation type="submission" date="2013-08" db="EMBL/GenBank/DDBJ databases">
        <authorList>
            <person name="Mendez C."/>
            <person name="Richter M."/>
            <person name="Ferrer M."/>
            <person name="Sanchez J."/>
        </authorList>
    </citation>
    <scope>NUCLEOTIDE SEQUENCE</scope>
</reference>
<dbReference type="PANTHER" id="PTHR43364">
    <property type="entry name" value="NADH-SPECIFIC METHYLGLYOXAL REDUCTASE-RELATED"/>
    <property type="match status" value="1"/>
</dbReference>
<dbReference type="SUPFAM" id="SSF51430">
    <property type="entry name" value="NAD(P)-linked oxidoreductase"/>
    <property type="match status" value="1"/>
</dbReference>
<dbReference type="InterPro" id="IPR023210">
    <property type="entry name" value="NADP_OxRdtase_dom"/>
</dbReference>
<keyword evidence="1" id="KW-0560">Oxidoreductase</keyword>
<dbReference type="GO" id="GO:0016491">
    <property type="term" value="F:oxidoreductase activity"/>
    <property type="evidence" value="ECO:0007669"/>
    <property type="project" value="UniProtKB-KW"/>
</dbReference>
<proteinExistence type="predicted"/>
<name>T1BYZ6_9ZZZZ</name>
<dbReference type="Gene3D" id="3.20.20.100">
    <property type="entry name" value="NADP-dependent oxidoreductase domain"/>
    <property type="match status" value="1"/>
</dbReference>
<protein>
    <submittedName>
        <fullName evidence="3">Aldo/keto reductase</fullName>
    </submittedName>
</protein>
<sequence length="80" mass="8882">MQTRRLGRTSALVGELGLGTMTFGSRGEGWRVDEETSHRILDRFVASGGNLLDTADVYSSGRSEEIIGTWLTHQDREEVI</sequence>